<evidence type="ECO:0000313" key="1">
    <source>
        <dbReference type="EMBL" id="AAQ90471.1"/>
    </source>
</evidence>
<reference evidence="1" key="1">
    <citation type="journal article" date="2003" name="Planta">
        <title>Expression of ENOD40 during tomato plant development.</title>
        <authorList>
            <person name="Vleghels I."/>
            <person name="Hontelez J."/>
            <person name="Ribeiro A."/>
            <person name="Fransz P."/>
            <person name="Bisseling T."/>
            <person name="Franssen H."/>
        </authorList>
    </citation>
    <scope>NUCLEOTIDE SEQUENCE</scope>
</reference>
<organism evidence="1">
    <name type="scientific">Solanum lycopersicum</name>
    <name type="common">Tomato</name>
    <name type="synonym">Lycopersicon esculentum</name>
    <dbReference type="NCBI Taxonomy" id="4081"/>
    <lineage>
        <taxon>Eukaryota</taxon>
        <taxon>Viridiplantae</taxon>
        <taxon>Streptophyta</taxon>
        <taxon>Embryophyta</taxon>
        <taxon>Tracheophyta</taxon>
        <taxon>Spermatophyta</taxon>
        <taxon>Magnoliopsida</taxon>
        <taxon>eudicotyledons</taxon>
        <taxon>Gunneridae</taxon>
        <taxon>Pentapetalae</taxon>
        <taxon>asterids</taxon>
        <taxon>lamiids</taxon>
        <taxon>Solanales</taxon>
        <taxon>Solanaceae</taxon>
        <taxon>Solanoideae</taxon>
        <taxon>Solaneae</taxon>
        <taxon>Solanum</taxon>
        <taxon>Solanum subgen. Lycopersicon</taxon>
    </lineage>
</organism>
<gene>
    <name evidence="1" type="primary">ENOD40</name>
</gene>
<sequence length="10" mass="1173">MQWDEAIHGS</sequence>
<dbReference type="EMBL" id="AY388519">
    <property type="protein sequence ID" value="AAQ90471.1"/>
    <property type="molecule type" value="Genomic_DNA"/>
</dbReference>
<name>Q6TS30_SOLLC</name>
<protein>
    <submittedName>
        <fullName evidence="1">ENOD40</fullName>
    </submittedName>
</protein>
<accession>Q6TS30</accession>
<proteinExistence type="predicted"/>